<proteinExistence type="predicted"/>
<dbReference type="EMBL" id="CAFBOV010000010">
    <property type="protein sequence ID" value="CAB4987925.1"/>
    <property type="molecule type" value="Genomic_DNA"/>
</dbReference>
<evidence type="ECO:0000313" key="2">
    <source>
        <dbReference type="EMBL" id="CAB4529509.1"/>
    </source>
</evidence>
<evidence type="ECO:0000313" key="5">
    <source>
        <dbReference type="EMBL" id="CAB4748805.1"/>
    </source>
</evidence>
<dbReference type="PANTHER" id="PTHR33434:SF2">
    <property type="entry name" value="FATTY ACID-BINDING PROTEIN TM_1468"/>
    <property type="match status" value="1"/>
</dbReference>
<dbReference type="Pfam" id="PF02645">
    <property type="entry name" value="DegV"/>
    <property type="match status" value="1"/>
</dbReference>
<dbReference type="EMBL" id="CAEZWU010000022">
    <property type="protein sequence ID" value="CAB4660802.1"/>
    <property type="molecule type" value="Genomic_DNA"/>
</dbReference>
<evidence type="ECO:0000256" key="1">
    <source>
        <dbReference type="ARBA" id="ARBA00023121"/>
    </source>
</evidence>
<evidence type="ECO:0000313" key="4">
    <source>
        <dbReference type="EMBL" id="CAB4660802.1"/>
    </source>
</evidence>
<dbReference type="InterPro" id="IPR043168">
    <property type="entry name" value="DegV_C"/>
</dbReference>
<protein>
    <submittedName>
        <fullName evidence="8">Unannotated protein</fullName>
    </submittedName>
</protein>
<dbReference type="NCBIfam" id="TIGR00762">
    <property type="entry name" value="DegV"/>
    <property type="match status" value="1"/>
</dbReference>
<reference evidence="8" key="1">
    <citation type="submission" date="2020-05" db="EMBL/GenBank/DDBJ databases">
        <authorList>
            <person name="Chiriac C."/>
            <person name="Salcher M."/>
            <person name="Ghai R."/>
            <person name="Kavagutti S V."/>
        </authorList>
    </citation>
    <scope>NUCLEOTIDE SEQUENCE</scope>
</reference>
<dbReference type="InterPro" id="IPR003797">
    <property type="entry name" value="DegV"/>
</dbReference>
<dbReference type="InterPro" id="IPR050270">
    <property type="entry name" value="DegV_domain_contain"/>
</dbReference>
<evidence type="ECO:0000313" key="6">
    <source>
        <dbReference type="EMBL" id="CAB4793554.1"/>
    </source>
</evidence>
<dbReference type="EMBL" id="CAEZSE010000002">
    <property type="protein sequence ID" value="CAB4529509.1"/>
    <property type="molecule type" value="Genomic_DNA"/>
</dbReference>
<dbReference type="SUPFAM" id="SSF82549">
    <property type="entry name" value="DAK1/DegV-like"/>
    <property type="match status" value="1"/>
</dbReference>
<dbReference type="GO" id="GO:0008289">
    <property type="term" value="F:lipid binding"/>
    <property type="evidence" value="ECO:0007669"/>
    <property type="project" value="UniProtKB-KW"/>
</dbReference>
<dbReference type="AlphaFoldDB" id="A0A6J7U0P9"/>
<dbReference type="Gene3D" id="3.30.1180.10">
    <property type="match status" value="1"/>
</dbReference>
<evidence type="ECO:0000313" key="3">
    <source>
        <dbReference type="EMBL" id="CAB4599535.1"/>
    </source>
</evidence>
<dbReference type="EMBL" id="CAFAAP010000006">
    <property type="protein sequence ID" value="CAB4793554.1"/>
    <property type="molecule type" value="Genomic_DNA"/>
</dbReference>
<dbReference type="EMBL" id="CAEZZK010000004">
    <property type="protein sequence ID" value="CAB4748805.1"/>
    <property type="molecule type" value="Genomic_DNA"/>
</dbReference>
<dbReference type="Gene3D" id="3.40.50.10170">
    <property type="match status" value="1"/>
</dbReference>
<sequence length="277" mass="29375">MTIRIVTDSACDIPQALVEKYDITIVPLTFSFGDKEFIDRESLTTEEFWKHCAASPTLPQTAAPAPGQFTQAYRTLIQQGATGILVIGLSRELSATLQSAETGAKESGVSVPVRFVDSRSASMGEGITVIAIAKMAATGASLDELEVAANNFASRTKVFGALDTLENLKKGGRISNTKAFLASALAIKPIIEVREGKLEEGGKERTRGKALAFLIEKIRSAGEISDLAVLHAQCSDIDSFVAQLKTIYGGEIIVSDIGSVIGSHTGIGTVGVTYHVR</sequence>
<accession>A0A6J7U0P9</accession>
<evidence type="ECO:0000313" key="8">
    <source>
        <dbReference type="EMBL" id="CAB5058456.1"/>
    </source>
</evidence>
<dbReference type="PROSITE" id="PS51482">
    <property type="entry name" value="DEGV"/>
    <property type="match status" value="1"/>
</dbReference>
<dbReference type="EMBL" id="CAFBQV010000007">
    <property type="protein sequence ID" value="CAB5058456.1"/>
    <property type="molecule type" value="Genomic_DNA"/>
</dbReference>
<dbReference type="EMBL" id="CAEZUN010000052">
    <property type="protein sequence ID" value="CAB4599535.1"/>
    <property type="molecule type" value="Genomic_DNA"/>
</dbReference>
<gene>
    <name evidence="2" type="ORF">UFOPK1353_00030</name>
    <name evidence="3" type="ORF">UFOPK1826_00555</name>
    <name evidence="4" type="ORF">UFOPK2292_00250</name>
    <name evidence="5" type="ORF">UFOPK2855_00037</name>
    <name evidence="6" type="ORF">UFOPK3026_00093</name>
    <name evidence="7" type="ORF">UFOPK4020_00103</name>
    <name evidence="8" type="ORF">UFOPK4345_00097</name>
</gene>
<organism evidence="8">
    <name type="scientific">freshwater metagenome</name>
    <dbReference type="NCBI Taxonomy" id="449393"/>
    <lineage>
        <taxon>unclassified sequences</taxon>
        <taxon>metagenomes</taxon>
        <taxon>ecological metagenomes</taxon>
    </lineage>
</organism>
<evidence type="ECO:0000313" key="7">
    <source>
        <dbReference type="EMBL" id="CAB4987925.1"/>
    </source>
</evidence>
<name>A0A6J7U0P9_9ZZZZ</name>
<keyword evidence="1" id="KW-0446">Lipid-binding</keyword>
<dbReference type="PANTHER" id="PTHR33434">
    <property type="entry name" value="DEGV DOMAIN-CONTAINING PROTEIN DR_1986-RELATED"/>
    <property type="match status" value="1"/>
</dbReference>